<proteinExistence type="inferred from homology"/>
<evidence type="ECO:0000256" key="2">
    <source>
        <dbReference type="ARBA" id="ARBA00022448"/>
    </source>
</evidence>
<dbReference type="SUPFAM" id="SSF143243">
    <property type="entry name" value="Nqo5-like"/>
    <property type="match status" value="1"/>
</dbReference>
<evidence type="ECO:0000313" key="7">
    <source>
        <dbReference type="EMBL" id="MCP2260381.1"/>
    </source>
</evidence>
<sequence length="193" mass="20783">MTAGSQRLAERLVELVPDASARTAFGQTIAQVPVERWVEAATVARDQLGCVAFDWLGAEDAGRPGAVGERHAVTLHVLAPPAWDGLLLRTELPDGVPLPSVAGVWAGAAWHEREVAEMFGVELSGHPDPRRLLLPGEFAGHPLRKDFVLASRVVRPWPGRLEPGEDGTAAPSRRRLAPPGVPGPEWGLRRESE</sequence>
<keyword evidence="3" id="KW-1278">Translocase</keyword>
<keyword evidence="3" id="KW-0520">NAD</keyword>
<dbReference type="RefSeq" id="WP_253671235.1">
    <property type="nucleotide sequence ID" value="NZ_JAMTCP010000026.1"/>
</dbReference>
<evidence type="ECO:0000256" key="5">
    <source>
        <dbReference type="SAM" id="MobiDB-lite"/>
    </source>
</evidence>
<accession>A0ABT1HXY0</accession>
<dbReference type="PANTHER" id="PTHR10884:SF14">
    <property type="entry name" value="NADH DEHYDROGENASE [UBIQUINONE] IRON-SULFUR PROTEIN 3, MITOCHONDRIAL"/>
    <property type="match status" value="1"/>
</dbReference>
<evidence type="ECO:0000256" key="4">
    <source>
        <dbReference type="RuleBase" id="RU003582"/>
    </source>
</evidence>
<gene>
    <name evidence="7" type="ORF">LX15_004095</name>
</gene>
<evidence type="ECO:0000256" key="1">
    <source>
        <dbReference type="ARBA" id="ARBA00007569"/>
    </source>
</evidence>
<comment type="caution">
    <text evidence="7">The sequence shown here is derived from an EMBL/GenBank/DDBJ whole genome shotgun (WGS) entry which is preliminary data.</text>
</comment>
<feature type="region of interest" description="Disordered" evidence="5">
    <location>
        <begin position="158"/>
        <end position="193"/>
    </location>
</feature>
<dbReference type="PROSITE" id="PS00542">
    <property type="entry name" value="COMPLEX1_30K"/>
    <property type="match status" value="1"/>
</dbReference>
<evidence type="ECO:0000256" key="3">
    <source>
        <dbReference type="RuleBase" id="RU003456"/>
    </source>
</evidence>
<keyword evidence="8" id="KW-1185">Reference proteome</keyword>
<comment type="function">
    <text evidence="4">NDH-1 shuttles electrons from NADH, via FMN and iron-sulfur (Fe-S) centers, to quinones in the respiratory chain.</text>
</comment>
<dbReference type="Gene3D" id="3.30.460.80">
    <property type="entry name" value="NADH:ubiquinone oxidoreductase, 30kDa subunit"/>
    <property type="match status" value="1"/>
</dbReference>
<name>A0ABT1HXY0_STRSD</name>
<dbReference type="InterPro" id="IPR001268">
    <property type="entry name" value="NADH_UbQ_OxRdtase_30kDa_su"/>
</dbReference>
<dbReference type="InterPro" id="IPR037232">
    <property type="entry name" value="NADH_quin_OxRdtase_su_C/D-like"/>
</dbReference>
<comment type="catalytic activity">
    <reaction evidence="4">
        <text>a quinone + NADH + 5 H(+)(in) = a quinol + NAD(+) + 4 H(+)(out)</text>
        <dbReference type="Rhea" id="RHEA:57888"/>
        <dbReference type="ChEBI" id="CHEBI:15378"/>
        <dbReference type="ChEBI" id="CHEBI:24646"/>
        <dbReference type="ChEBI" id="CHEBI:57540"/>
        <dbReference type="ChEBI" id="CHEBI:57945"/>
        <dbReference type="ChEBI" id="CHEBI:132124"/>
    </reaction>
</comment>
<dbReference type="InterPro" id="IPR020396">
    <property type="entry name" value="NADH_UbQ_OxRdtase_CS"/>
</dbReference>
<dbReference type="Proteomes" id="UP001205311">
    <property type="component" value="Unassembled WGS sequence"/>
</dbReference>
<comment type="similarity">
    <text evidence="1 3">Belongs to the complex I 30 kDa subunit family.</text>
</comment>
<evidence type="ECO:0000259" key="6">
    <source>
        <dbReference type="Pfam" id="PF00329"/>
    </source>
</evidence>
<organism evidence="7 8">
    <name type="scientific">Streptoalloteichus tenebrarius (strain ATCC 17920 / DSM 40477 / JCM 4838 / CBS 697.72 / NBRC 16177 / NCIMB 11028 / NRRL B-12390 / A12253. 1 / ISP 5477)</name>
    <name type="common">Streptomyces tenebrarius</name>
    <dbReference type="NCBI Taxonomy" id="1933"/>
    <lineage>
        <taxon>Bacteria</taxon>
        <taxon>Bacillati</taxon>
        <taxon>Actinomycetota</taxon>
        <taxon>Actinomycetes</taxon>
        <taxon>Pseudonocardiales</taxon>
        <taxon>Pseudonocardiaceae</taxon>
        <taxon>Streptoalloteichus</taxon>
    </lineage>
</organism>
<keyword evidence="2 3" id="KW-0813">Transport</keyword>
<dbReference type="Pfam" id="PF00329">
    <property type="entry name" value="Complex1_30kDa"/>
    <property type="match status" value="1"/>
</dbReference>
<protein>
    <recommendedName>
        <fullName evidence="4">NADH-quinone oxidoreductase</fullName>
        <ecNumber evidence="4">7.1.1.-</ecNumber>
    </recommendedName>
</protein>
<dbReference type="EMBL" id="JAMTCP010000026">
    <property type="protein sequence ID" value="MCP2260381.1"/>
    <property type="molecule type" value="Genomic_DNA"/>
</dbReference>
<keyword evidence="4" id="KW-0874">Quinone</keyword>
<dbReference type="EC" id="7.1.1.-" evidence="4"/>
<feature type="domain" description="NADH:ubiquinone oxidoreductase 30kDa subunit" evidence="6">
    <location>
        <begin position="31"/>
        <end position="152"/>
    </location>
</feature>
<dbReference type="PANTHER" id="PTHR10884">
    <property type="entry name" value="NADH DEHYDROGENASE UBIQUINONE IRON-SULFUR PROTEIN 3"/>
    <property type="match status" value="1"/>
</dbReference>
<reference evidence="7 8" key="1">
    <citation type="submission" date="2022-06" db="EMBL/GenBank/DDBJ databases">
        <title>Genomic Encyclopedia of Archaeal and Bacterial Type Strains, Phase II (KMG-II): from individual species to whole genera.</title>
        <authorList>
            <person name="Goeker M."/>
        </authorList>
    </citation>
    <scope>NUCLEOTIDE SEQUENCE [LARGE SCALE GENOMIC DNA]</scope>
    <source>
        <strain evidence="7 8">DSM 40477</strain>
    </source>
</reference>
<evidence type="ECO:0000313" key="8">
    <source>
        <dbReference type="Proteomes" id="UP001205311"/>
    </source>
</evidence>